<dbReference type="AlphaFoldDB" id="A0AAP0KGF5"/>
<organism evidence="1 2">
    <name type="scientific">Stephania yunnanensis</name>
    <dbReference type="NCBI Taxonomy" id="152371"/>
    <lineage>
        <taxon>Eukaryota</taxon>
        <taxon>Viridiplantae</taxon>
        <taxon>Streptophyta</taxon>
        <taxon>Embryophyta</taxon>
        <taxon>Tracheophyta</taxon>
        <taxon>Spermatophyta</taxon>
        <taxon>Magnoliopsida</taxon>
        <taxon>Ranunculales</taxon>
        <taxon>Menispermaceae</taxon>
        <taxon>Menispermoideae</taxon>
        <taxon>Cissampelideae</taxon>
        <taxon>Stephania</taxon>
    </lineage>
</organism>
<dbReference type="Proteomes" id="UP001420932">
    <property type="component" value="Unassembled WGS sequence"/>
</dbReference>
<reference evidence="1 2" key="1">
    <citation type="submission" date="2024-01" db="EMBL/GenBank/DDBJ databases">
        <title>Genome assemblies of Stephania.</title>
        <authorList>
            <person name="Yang L."/>
        </authorList>
    </citation>
    <scope>NUCLEOTIDE SEQUENCE [LARGE SCALE GENOMIC DNA]</scope>
    <source>
        <strain evidence="1">YNDBR</strain>
        <tissue evidence="1">Leaf</tissue>
    </source>
</reference>
<accession>A0AAP0KGF5</accession>
<proteinExistence type="predicted"/>
<comment type="caution">
    <text evidence="1">The sequence shown here is derived from an EMBL/GenBank/DDBJ whole genome shotgun (WGS) entry which is preliminary data.</text>
</comment>
<gene>
    <name evidence="1" type="ORF">Syun_010430</name>
</gene>
<keyword evidence="2" id="KW-1185">Reference proteome</keyword>
<sequence>MPSSFFTAMAVESGNVPLKTLPKPPLPNLFEKFFVAIFRSLYRNAVKNA</sequence>
<evidence type="ECO:0000313" key="2">
    <source>
        <dbReference type="Proteomes" id="UP001420932"/>
    </source>
</evidence>
<dbReference type="EMBL" id="JBBNAF010000004">
    <property type="protein sequence ID" value="KAK9152121.1"/>
    <property type="molecule type" value="Genomic_DNA"/>
</dbReference>
<evidence type="ECO:0000313" key="1">
    <source>
        <dbReference type="EMBL" id="KAK9152121.1"/>
    </source>
</evidence>
<protein>
    <submittedName>
        <fullName evidence="1">Uncharacterized protein</fullName>
    </submittedName>
</protein>
<name>A0AAP0KGF5_9MAGN</name>